<evidence type="ECO:0000313" key="3">
    <source>
        <dbReference type="Proteomes" id="UP000565441"/>
    </source>
</evidence>
<dbReference type="InterPro" id="IPR036188">
    <property type="entry name" value="FAD/NAD-bd_sf"/>
</dbReference>
<keyword evidence="3" id="KW-1185">Reference proteome</keyword>
<protein>
    <recommendedName>
        <fullName evidence="1">FAD dependent oxidoreductase domain-containing protein</fullName>
    </recommendedName>
</protein>
<dbReference type="GO" id="GO:0005737">
    <property type="term" value="C:cytoplasm"/>
    <property type="evidence" value="ECO:0007669"/>
    <property type="project" value="TreeGrafter"/>
</dbReference>
<dbReference type="Gene3D" id="3.30.9.10">
    <property type="entry name" value="D-Amino Acid Oxidase, subunit A, domain 2"/>
    <property type="match status" value="1"/>
</dbReference>
<evidence type="ECO:0000259" key="1">
    <source>
        <dbReference type="Pfam" id="PF01266"/>
    </source>
</evidence>
<sequence length="618" mass="67541">MKATQQPQRFPISSTTATMLSDFFHRLRNLLIRAIVRALRLFSPSLNTFIHHIRASPGLPVSNPSKSYWLTPPCPIAKHGAGMDLRVPEYADVVIIGSGVTGTSVARMLLDWDRDHAHNTDSQNEKEDGASRNEPLQVVMLEARDACSGATGRNGGHITPLLYAEYTRLKEQYGVEAAKQIIRFRLAHLTEFLAVAAEEGLLEDSQCREVEAFDVFHDPKTFQTAKTKLAEYRADLPVESKDFRIYEGDDAIKELQLSKDTAGCLSTRAGAVHPYRLFTGILSRLLREYSSNFHLFTHTPCTAISSSAPAPNSAADASLLYSVITPKGVIHTPHVIHATNAWAAHLLPGMRGKIIPARGVMTAQRPQAGLGAPSTATDTWAGMRSFVFFPGDEAHIYDYLTQQRAAGEEEKEKADGTCGGYPPPEGEMMFGGGFARGNAFLTEFGNADDREWHKKTGAHLKGALGKYFDVVGEAEAEKGKEEAERVKAVWSGILGMSVDGKPWVGRIPDKISGRCAPRVGTEPESLTRGKMLSGPSERLAAPGEWMAAGYTGEGMVHAWMSGKALACMVLGLDEETAGEAVSASSVDLEKWFPRSYRINEERWEGAEIEDLFAAFLTS</sequence>
<proteinExistence type="predicted"/>
<gene>
    <name evidence="2" type="ORF">D9615_006477</name>
</gene>
<feature type="domain" description="FAD dependent oxidoreductase" evidence="1">
    <location>
        <begin position="92"/>
        <end position="567"/>
    </location>
</feature>
<evidence type="ECO:0000313" key="2">
    <source>
        <dbReference type="EMBL" id="KAF5377204.1"/>
    </source>
</evidence>
<dbReference type="Pfam" id="PF01266">
    <property type="entry name" value="DAO"/>
    <property type="match status" value="1"/>
</dbReference>
<dbReference type="OrthoDB" id="429143at2759"/>
<dbReference type="AlphaFoldDB" id="A0A8H5H5S4"/>
<dbReference type="InterPro" id="IPR006076">
    <property type="entry name" value="FAD-dep_OxRdtase"/>
</dbReference>
<name>A0A8H5H5S4_9AGAR</name>
<reference evidence="2 3" key="1">
    <citation type="journal article" date="2020" name="ISME J.">
        <title>Uncovering the hidden diversity of litter-decomposition mechanisms in mushroom-forming fungi.</title>
        <authorList>
            <person name="Floudas D."/>
            <person name="Bentzer J."/>
            <person name="Ahren D."/>
            <person name="Johansson T."/>
            <person name="Persson P."/>
            <person name="Tunlid A."/>
        </authorList>
    </citation>
    <scope>NUCLEOTIDE SEQUENCE [LARGE SCALE GENOMIC DNA]</scope>
    <source>
        <strain evidence="2 3">CBS 661.87</strain>
    </source>
</reference>
<dbReference type="EMBL" id="JAACJP010000024">
    <property type="protein sequence ID" value="KAF5377204.1"/>
    <property type="molecule type" value="Genomic_DNA"/>
</dbReference>
<dbReference type="Proteomes" id="UP000565441">
    <property type="component" value="Unassembled WGS sequence"/>
</dbReference>
<accession>A0A8H5H5S4</accession>
<organism evidence="2 3">
    <name type="scientific">Tricholomella constricta</name>
    <dbReference type="NCBI Taxonomy" id="117010"/>
    <lineage>
        <taxon>Eukaryota</taxon>
        <taxon>Fungi</taxon>
        <taxon>Dikarya</taxon>
        <taxon>Basidiomycota</taxon>
        <taxon>Agaricomycotina</taxon>
        <taxon>Agaricomycetes</taxon>
        <taxon>Agaricomycetidae</taxon>
        <taxon>Agaricales</taxon>
        <taxon>Tricholomatineae</taxon>
        <taxon>Lyophyllaceae</taxon>
        <taxon>Tricholomella</taxon>
    </lineage>
</organism>
<dbReference type="SUPFAM" id="SSF51905">
    <property type="entry name" value="FAD/NAD(P)-binding domain"/>
    <property type="match status" value="1"/>
</dbReference>
<dbReference type="PANTHER" id="PTHR13847">
    <property type="entry name" value="SARCOSINE DEHYDROGENASE-RELATED"/>
    <property type="match status" value="1"/>
</dbReference>
<comment type="caution">
    <text evidence="2">The sequence shown here is derived from an EMBL/GenBank/DDBJ whole genome shotgun (WGS) entry which is preliminary data.</text>
</comment>
<dbReference type="PANTHER" id="PTHR13847:SF213">
    <property type="entry name" value="DEPENDENT OXIDOREDUCTASE, PUTATIVE-RELATED"/>
    <property type="match status" value="1"/>
</dbReference>
<dbReference type="Gene3D" id="3.50.50.60">
    <property type="entry name" value="FAD/NAD(P)-binding domain"/>
    <property type="match status" value="1"/>
</dbReference>